<protein>
    <submittedName>
        <fullName evidence="1">Uncharacterized protein</fullName>
    </submittedName>
</protein>
<comment type="caution">
    <text evidence="1">The sequence shown here is derived from an EMBL/GenBank/DDBJ whole genome shotgun (WGS) entry which is preliminary data.</text>
</comment>
<dbReference type="Proteomes" id="UP000012099">
    <property type="component" value="Unassembled WGS sequence"/>
</dbReference>
<evidence type="ECO:0000313" key="2">
    <source>
        <dbReference type="Proteomes" id="UP000012099"/>
    </source>
</evidence>
<proteinExistence type="predicted"/>
<keyword evidence="2" id="KW-1185">Reference proteome</keyword>
<dbReference type="EMBL" id="AHMH02000139">
    <property type="protein sequence ID" value="EMM98861.1"/>
    <property type="molecule type" value="Genomic_DNA"/>
</dbReference>
<reference evidence="1 2" key="1">
    <citation type="submission" date="2013-01" db="EMBL/GenBank/DDBJ databases">
        <authorList>
            <person name="Harkins D.M."/>
            <person name="Durkin A.S."/>
            <person name="Brinkac L.M."/>
            <person name="Haft D.H."/>
            <person name="Selengut J.D."/>
            <person name="Sanka R."/>
            <person name="DePew J."/>
            <person name="Purushe J."/>
            <person name="Whelen A.C."/>
            <person name="Vinetz J.M."/>
            <person name="Sutton G.G."/>
            <person name="Nierman W.C."/>
            <person name="Fouts D.E."/>
        </authorList>
    </citation>
    <scope>NUCLEOTIDE SEQUENCE [LARGE SCALE GENOMIC DNA]</scope>
    <source>
        <strain evidence="1 2">2007001578</strain>
    </source>
</reference>
<gene>
    <name evidence="1" type="ORF">LEP1GSC035_4821</name>
</gene>
<sequence length="39" mass="4570">MKNSTVAFNKITSIFYFNTTKQMEIRFSIILLILDVQNS</sequence>
<name>A0ABN0IWJ0_9LEPT</name>
<evidence type="ECO:0000313" key="1">
    <source>
        <dbReference type="EMBL" id="EMM98861.1"/>
    </source>
</evidence>
<organism evidence="1 2">
    <name type="scientific">Leptospira noguchii str. 2007001578</name>
    <dbReference type="NCBI Taxonomy" id="1049974"/>
    <lineage>
        <taxon>Bacteria</taxon>
        <taxon>Pseudomonadati</taxon>
        <taxon>Spirochaetota</taxon>
        <taxon>Spirochaetia</taxon>
        <taxon>Leptospirales</taxon>
        <taxon>Leptospiraceae</taxon>
        <taxon>Leptospira</taxon>
    </lineage>
</organism>
<accession>A0ABN0IWJ0</accession>